<dbReference type="EMBL" id="JPWU03000004">
    <property type="protein sequence ID" value="KAG2533245.1"/>
    <property type="molecule type" value="Genomic_DNA"/>
</dbReference>
<dbReference type="AlphaFoldDB" id="A0A3R7MNM7"/>
<evidence type="ECO:0000313" key="3">
    <source>
        <dbReference type="EMBL" id="RLN14550.1"/>
    </source>
</evidence>
<dbReference type="EMBL" id="MAYM02001578">
    <property type="protein sequence ID" value="RLN14550.1"/>
    <property type="molecule type" value="Genomic_DNA"/>
</dbReference>
<evidence type="ECO:0000313" key="6">
    <source>
        <dbReference type="Proteomes" id="UP000285883"/>
    </source>
</evidence>
<dbReference type="EMBL" id="MBDN02000006">
    <property type="protein sequence ID" value="RLN85635.1"/>
    <property type="molecule type" value="Genomic_DNA"/>
</dbReference>
<reference evidence="5 6" key="2">
    <citation type="submission" date="2018-07" db="EMBL/GenBank/DDBJ databases">
        <title>Genome sequencing of oomycete isolates from Chile give support for New Zealand origin for Phytophthora kernoviae and make available the first Nothophytophthora sp. genome.</title>
        <authorList>
            <person name="Studholme D.J."/>
            <person name="Sanfuentes E."/>
            <person name="Panda P."/>
            <person name="Hill R."/>
            <person name="Sambles C."/>
            <person name="Grant M."/>
            <person name="Williams N.M."/>
            <person name="Mcdougal R.L."/>
        </authorList>
    </citation>
    <scope>NUCLEOTIDE SEQUENCE [LARGE SCALE GENOMIC DNA]</scope>
    <source>
        <strain evidence="3">Chile2</strain>
        <strain evidence="4">Chile4</strain>
    </source>
</reference>
<reference evidence="1" key="3">
    <citation type="submission" date="2020-06" db="EMBL/GenBank/DDBJ databases">
        <authorList>
            <person name="Studholme D.J."/>
        </authorList>
    </citation>
    <scope>NUCLEOTIDE SEQUENCE</scope>
    <source>
        <strain evidence="1">NZFS 2646</strain>
        <strain evidence="2">NZFS 3630</strain>
    </source>
</reference>
<dbReference type="Proteomes" id="UP000792063">
    <property type="component" value="Unassembled WGS sequence"/>
</dbReference>
<dbReference type="EMBL" id="JPWV03000005">
    <property type="protein sequence ID" value="KAG2532221.1"/>
    <property type="molecule type" value="Genomic_DNA"/>
</dbReference>
<evidence type="ECO:0000313" key="5">
    <source>
        <dbReference type="Proteomes" id="UP000285624"/>
    </source>
</evidence>
<gene>
    <name evidence="3" type="ORF">BBI17_000412</name>
    <name evidence="4" type="ORF">BBO99_00000405</name>
    <name evidence="1" type="ORF">JM16_000456</name>
    <name evidence="2" type="ORF">JM18_000514</name>
</gene>
<organism evidence="3 6">
    <name type="scientific">Phytophthora kernoviae</name>
    <dbReference type="NCBI Taxonomy" id="325452"/>
    <lineage>
        <taxon>Eukaryota</taxon>
        <taxon>Sar</taxon>
        <taxon>Stramenopiles</taxon>
        <taxon>Oomycota</taxon>
        <taxon>Peronosporomycetes</taxon>
        <taxon>Peronosporales</taxon>
        <taxon>Peronosporaceae</taxon>
        <taxon>Phytophthora</taxon>
    </lineage>
</organism>
<dbReference type="Proteomes" id="UP000285624">
    <property type="component" value="Unassembled WGS sequence"/>
</dbReference>
<keyword evidence="5" id="KW-1185">Reference proteome</keyword>
<sequence>MLEVQRRRLRYDTQQRTWDVVGEYFQLFRNGVGNATEQRSTASNELLCTSDAQQQLMYLRSTMASNVEFGSGNLIGVEMLMGHWQRMSECYEDLHFQLEQLNKISETIVVATATMSVTITKNTLEGIFPHLMGSESVEDLSLAVRLLGHRSAGRHSGNSTLRAHANTRLISV</sequence>
<proteinExistence type="predicted"/>
<evidence type="ECO:0000313" key="1">
    <source>
        <dbReference type="EMBL" id="KAG2532221.1"/>
    </source>
</evidence>
<evidence type="ECO:0000313" key="2">
    <source>
        <dbReference type="EMBL" id="KAG2533245.1"/>
    </source>
</evidence>
<comment type="caution">
    <text evidence="3">The sequence shown here is derived from an EMBL/GenBank/DDBJ whole genome shotgun (WGS) entry which is preliminary data.</text>
</comment>
<evidence type="ECO:0000313" key="4">
    <source>
        <dbReference type="EMBL" id="RLN85635.1"/>
    </source>
</evidence>
<name>A0A3R7MNM7_9STRA</name>
<dbReference type="Proteomes" id="UP000285883">
    <property type="component" value="Unassembled WGS sequence"/>
</dbReference>
<protein>
    <submittedName>
        <fullName evidence="3">Uncharacterized protein</fullName>
    </submittedName>
</protein>
<accession>A0A3R7MNM7</accession>
<dbReference type="Proteomes" id="UP000785171">
    <property type="component" value="Unassembled WGS sequence"/>
</dbReference>
<reference evidence="1" key="1">
    <citation type="journal article" date="2015" name="Genom Data">
        <title>Genome sequences of six Phytophthora species associated with forests in New Zealand.</title>
        <authorList>
            <person name="Studholme D.J."/>
            <person name="McDougal R.L."/>
            <person name="Sambles C."/>
            <person name="Hansen E."/>
            <person name="Hardy G."/>
            <person name="Grant M."/>
            <person name="Ganley R.J."/>
            <person name="Williams N.M."/>
        </authorList>
    </citation>
    <scope>NUCLEOTIDE SEQUENCE</scope>
    <source>
        <strain evidence="1">NZFS 2646</strain>
        <strain evidence="2">NZFS 3630</strain>
    </source>
</reference>